<protein>
    <submittedName>
        <fullName evidence="3">Uncharacterized protein</fullName>
    </submittedName>
</protein>
<keyword evidence="2" id="KW-1133">Transmembrane helix</keyword>
<proteinExistence type="predicted"/>
<comment type="caution">
    <text evidence="3">The sequence shown here is derived from an EMBL/GenBank/DDBJ whole genome shotgun (WGS) entry which is preliminary data.</text>
</comment>
<evidence type="ECO:0000256" key="2">
    <source>
        <dbReference type="SAM" id="Phobius"/>
    </source>
</evidence>
<feature type="region of interest" description="Disordered" evidence="1">
    <location>
        <begin position="92"/>
        <end position="112"/>
    </location>
</feature>
<reference evidence="3" key="1">
    <citation type="submission" date="2023-07" db="EMBL/GenBank/DDBJ databases">
        <title>Chromosome-level genome assembly of Artemia franciscana.</title>
        <authorList>
            <person name="Jo E."/>
        </authorList>
    </citation>
    <scope>NUCLEOTIDE SEQUENCE</scope>
    <source>
        <tissue evidence="3">Whole body</tissue>
    </source>
</reference>
<organism evidence="3 4">
    <name type="scientific">Artemia franciscana</name>
    <name type="common">Brine shrimp</name>
    <name type="synonym">Artemia sanfranciscana</name>
    <dbReference type="NCBI Taxonomy" id="6661"/>
    <lineage>
        <taxon>Eukaryota</taxon>
        <taxon>Metazoa</taxon>
        <taxon>Ecdysozoa</taxon>
        <taxon>Arthropoda</taxon>
        <taxon>Crustacea</taxon>
        <taxon>Branchiopoda</taxon>
        <taxon>Anostraca</taxon>
        <taxon>Artemiidae</taxon>
        <taxon>Artemia</taxon>
    </lineage>
</organism>
<keyword evidence="2" id="KW-0472">Membrane</keyword>
<evidence type="ECO:0000313" key="4">
    <source>
        <dbReference type="Proteomes" id="UP001187531"/>
    </source>
</evidence>
<feature type="compositionally biased region" description="Basic residues" evidence="1">
    <location>
        <begin position="92"/>
        <end position="106"/>
    </location>
</feature>
<dbReference type="AlphaFoldDB" id="A0AA88L502"/>
<keyword evidence="2" id="KW-0812">Transmembrane</keyword>
<evidence type="ECO:0000256" key="1">
    <source>
        <dbReference type="SAM" id="MobiDB-lite"/>
    </source>
</evidence>
<dbReference type="Proteomes" id="UP001187531">
    <property type="component" value="Unassembled WGS sequence"/>
</dbReference>
<dbReference type="EMBL" id="JAVRJZ010000011">
    <property type="protein sequence ID" value="KAK2717072.1"/>
    <property type="molecule type" value="Genomic_DNA"/>
</dbReference>
<gene>
    <name evidence="3" type="ORF">QYM36_007273</name>
</gene>
<accession>A0AA88L502</accession>
<sequence length="112" mass="13128">MKTFAITIPVSCVGIVVWWAIGKYSELKEELIYTIEEKQLSLVQILKENTEAAEKEKNLKESCNGLKEQLRRTIDEKELLTLQLLEEKKRLQKRRKTSKCRLKGSKKAKEDY</sequence>
<feature type="transmembrane region" description="Helical" evidence="2">
    <location>
        <begin position="6"/>
        <end position="22"/>
    </location>
</feature>
<keyword evidence="4" id="KW-1185">Reference proteome</keyword>
<evidence type="ECO:0000313" key="3">
    <source>
        <dbReference type="EMBL" id="KAK2717072.1"/>
    </source>
</evidence>
<name>A0AA88L502_ARTSF</name>